<accession>A0ABW0WZS1</accession>
<dbReference type="InterPro" id="IPR011704">
    <property type="entry name" value="ATPase_dyneun-rel_AAA"/>
</dbReference>
<gene>
    <name evidence="2" type="ORF">ACFP3U_12365</name>
</gene>
<sequence>MTEGWWIYRGTGVPHGGIAGLPPAPAWRAFGDPDGDPELLPAPPLEDSAAGSTARRLGRVRQASAYQADEREVRLVNLALHLRRPLLITGKPGVGKSTLAYAVAHELRLGPVLRWSISSRSTLRDGLYSYDAIGRLHEAGLSRHGHHRGSPEPRPHGDDLREDFLIAPPEHGRTAPAIGRFLRLGPLGTALLPWRTPRVLLIDEIDKSDIDLPNDLLNVFEEGEFEIPELLRLGPGPQEVGTADHGRTAVVRGGVVRCAQFPLVVLTSNGERDFPSALLRRCVRLEIKPPDEHRLAAMVAAHLGEETATAGATTELIEDFLRRQRAGAELANDQLLNSLLMAARVLRTGGPEYDAVREVLLRPLNEG</sequence>
<dbReference type="Proteomes" id="UP001595975">
    <property type="component" value="Unassembled WGS sequence"/>
</dbReference>
<feature type="domain" description="AAA+ ATPase" evidence="1">
    <location>
        <begin position="82"/>
        <end position="291"/>
    </location>
</feature>
<evidence type="ECO:0000259" key="1">
    <source>
        <dbReference type="SMART" id="SM00382"/>
    </source>
</evidence>
<dbReference type="RefSeq" id="WP_380225457.1">
    <property type="nucleotide sequence ID" value="NZ_JBHSOF010000012.1"/>
</dbReference>
<reference evidence="3" key="1">
    <citation type="journal article" date="2019" name="Int. J. Syst. Evol. Microbiol.">
        <title>The Global Catalogue of Microorganisms (GCM) 10K type strain sequencing project: providing services to taxonomists for standard genome sequencing and annotation.</title>
        <authorList>
            <consortium name="The Broad Institute Genomics Platform"/>
            <consortium name="The Broad Institute Genome Sequencing Center for Infectious Disease"/>
            <person name="Wu L."/>
            <person name="Ma J."/>
        </authorList>
    </citation>
    <scope>NUCLEOTIDE SEQUENCE [LARGE SCALE GENOMIC DNA]</scope>
    <source>
        <strain evidence="3">CGMCC 4.1437</strain>
    </source>
</reference>
<dbReference type="EMBL" id="JBHSOF010000012">
    <property type="protein sequence ID" value="MFC5663777.1"/>
    <property type="molecule type" value="Genomic_DNA"/>
</dbReference>
<dbReference type="SMART" id="SM00382">
    <property type="entry name" value="AAA"/>
    <property type="match status" value="1"/>
</dbReference>
<dbReference type="InterPro" id="IPR003593">
    <property type="entry name" value="AAA+_ATPase"/>
</dbReference>
<evidence type="ECO:0000313" key="3">
    <source>
        <dbReference type="Proteomes" id="UP001595975"/>
    </source>
</evidence>
<dbReference type="InterPro" id="IPR027417">
    <property type="entry name" value="P-loop_NTPase"/>
</dbReference>
<name>A0ABW0WZS1_9ACTN</name>
<dbReference type="Pfam" id="PF07728">
    <property type="entry name" value="AAA_5"/>
    <property type="match status" value="1"/>
</dbReference>
<organism evidence="2 3">
    <name type="scientific">Kitasatospora misakiensis</name>
    <dbReference type="NCBI Taxonomy" id="67330"/>
    <lineage>
        <taxon>Bacteria</taxon>
        <taxon>Bacillati</taxon>
        <taxon>Actinomycetota</taxon>
        <taxon>Actinomycetes</taxon>
        <taxon>Kitasatosporales</taxon>
        <taxon>Streptomycetaceae</taxon>
        <taxon>Kitasatospora</taxon>
    </lineage>
</organism>
<proteinExistence type="predicted"/>
<protein>
    <submittedName>
        <fullName evidence="2">AAA family ATPase</fullName>
    </submittedName>
</protein>
<dbReference type="SUPFAM" id="SSF52540">
    <property type="entry name" value="P-loop containing nucleoside triphosphate hydrolases"/>
    <property type="match status" value="1"/>
</dbReference>
<comment type="caution">
    <text evidence="2">The sequence shown here is derived from an EMBL/GenBank/DDBJ whole genome shotgun (WGS) entry which is preliminary data.</text>
</comment>
<dbReference type="Gene3D" id="3.40.50.300">
    <property type="entry name" value="P-loop containing nucleotide triphosphate hydrolases"/>
    <property type="match status" value="1"/>
</dbReference>
<dbReference type="CDD" id="cd00009">
    <property type="entry name" value="AAA"/>
    <property type="match status" value="1"/>
</dbReference>
<keyword evidence="3" id="KW-1185">Reference proteome</keyword>
<evidence type="ECO:0000313" key="2">
    <source>
        <dbReference type="EMBL" id="MFC5663777.1"/>
    </source>
</evidence>